<evidence type="ECO:0000256" key="3">
    <source>
        <dbReference type="ARBA" id="ARBA00022801"/>
    </source>
</evidence>
<feature type="compositionally biased region" description="Polar residues" evidence="6">
    <location>
        <begin position="376"/>
        <end position="400"/>
    </location>
</feature>
<accession>A0ABR0KPL2</accession>
<evidence type="ECO:0000256" key="1">
    <source>
        <dbReference type="ARBA" id="ARBA00009865"/>
    </source>
</evidence>
<keyword evidence="2" id="KW-0732">Signal</keyword>
<keyword evidence="8" id="KW-1185">Reference proteome</keyword>
<gene>
    <name evidence="7" type="ORF">LTR24_000060</name>
</gene>
<dbReference type="Pfam" id="PF04616">
    <property type="entry name" value="Glyco_hydro_43"/>
    <property type="match status" value="1"/>
</dbReference>
<evidence type="ECO:0000313" key="8">
    <source>
        <dbReference type="Proteomes" id="UP001345013"/>
    </source>
</evidence>
<comment type="similarity">
    <text evidence="1 5">Belongs to the glycosyl hydrolase 43 family.</text>
</comment>
<evidence type="ECO:0000313" key="7">
    <source>
        <dbReference type="EMBL" id="KAK5102501.1"/>
    </source>
</evidence>
<dbReference type="PANTHER" id="PTHR43817">
    <property type="entry name" value="GLYCOSYL HYDROLASE"/>
    <property type="match status" value="1"/>
</dbReference>
<dbReference type="Gene3D" id="2.115.10.20">
    <property type="entry name" value="Glycosyl hydrolase domain, family 43"/>
    <property type="match status" value="1"/>
</dbReference>
<comment type="caution">
    <text evidence="7">The sequence shown here is derived from an EMBL/GenBank/DDBJ whole genome shotgun (WGS) entry which is preliminary data.</text>
</comment>
<dbReference type="EMBL" id="JAVRRG010000001">
    <property type="protein sequence ID" value="KAK5102501.1"/>
    <property type="molecule type" value="Genomic_DNA"/>
</dbReference>
<evidence type="ECO:0000256" key="2">
    <source>
        <dbReference type="ARBA" id="ARBA00022729"/>
    </source>
</evidence>
<name>A0ABR0KPL2_9EURO</name>
<dbReference type="InterPro" id="IPR023296">
    <property type="entry name" value="Glyco_hydro_beta-prop_sf"/>
</dbReference>
<keyword evidence="4 5" id="KW-0326">Glycosidase</keyword>
<sequence length="446" mass="49812">MSNRPIANRDTPDPWLLASPLQPNLFYLTFTLGNRIEIWSSPNMEDFTDQNPHLKKSTIWQPPGGSPWSADIWAPELHFLFGSWYIYAAGAQPGQGNPSHRTIVLRNTNPTRDPMDRESWVFEGPLRGLPPHQWSIDATVFSPDPGLSAGMAEGVGGYPDDQRRWYICYSGWPLGDHSDTQQDLFLARMRGPMEADESSLVCVGRAELEWERPEGGRRGVNEGPSWVDFGRGGWKGIVYSGHGSWTSEYKLGLLQFVGGPQDDLCQERLWKKRRTPLLVSDKNMGGPFGPGHASFVPSPYNDGRVFCVYHGTERADEGWKNRKGRVICLGQECFQENARTMCCAYSICGPANDTHGMLPGQPMQANQGYGHGQAQYPGQNQSQYPGQSQSAYPGQTQSMYPGQVPVGHPSQHAGGKNNFDKYAGEIEKRIPAQYQGYFNKAKKFFK</sequence>
<dbReference type="InterPro" id="IPR006710">
    <property type="entry name" value="Glyco_hydro_43"/>
</dbReference>
<keyword evidence="3 5" id="KW-0378">Hydrolase</keyword>
<feature type="region of interest" description="Disordered" evidence="6">
    <location>
        <begin position="359"/>
        <end position="419"/>
    </location>
</feature>
<evidence type="ECO:0000256" key="4">
    <source>
        <dbReference type="ARBA" id="ARBA00023295"/>
    </source>
</evidence>
<dbReference type="PANTHER" id="PTHR43817:SF1">
    <property type="entry name" value="HYDROLASE, FAMILY 43, PUTATIVE (AFU_ORTHOLOGUE AFUA_3G01660)-RELATED"/>
    <property type="match status" value="1"/>
</dbReference>
<dbReference type="Proteomes" id="UP001345013">
    <property type="component" value="Unassembled WGS sequence"/>
</dbReference>
<dbReference type="SUPFAM" id="SSF75005">
    <property type="entry name" value="Arabinanase/levansucrase/invertase"/>
    <property type="match status" value="1"/>
</dbReference>
<evidence type="ECO:0000256" key="6">
    <source>
        <dbReference type="SAM" id="MobiDB-lite"/>
    </source>
</evidence>
<protein>
    <submittedName>
        <fullName evidence="7">Uncharacterized protein</fullName>
    </submittedName>
</protein>
<reference evidence="7 8" key="1">
    <citation type="submission" date="2023-08" db="EMBL/GenBank/DDBJ databases">
        <title>Black Yeasts Isolated from many extreme environments.</title>
        <authorList>
            <person name="Coleine C."/>
            <person name="Stajich J.E."/>
            <person name="Selbmann L."/>
        </authorList>
    </citation>
    <scope>NUCLEOTIDE SEQUENCE [LARGE SCALE GENOMIC DNA]</scope>
    <source>
        <strain evidence="7 8">CCFEE 5885</strain>
    </source>
</reference>
<proteinExistence type="inferred from homology"/>
<evidence type="ECO:0000256" key="5">
    <source>
        <dbReference type="RuleBase" id="RU361187"/>
    </source>
</evidence>
<organism evidence="7 8">
    <name type="scientific">Lithohypha guttulata</name>
    <dbReference type="NCBI Taxonomy" id="1690604"/>
    <lineage>
        <taxon>Eukaryota</taxon>
        <taxon>Fungi</taxon>
        <taxon>Dikarya</taxon>
        <taxon>Ascomycota</taxon>
        <taxon>Pezizomycotina</taxon>
        <taxon>Eurotiomycetes</taxon>
        <taxon>Chaetothyriomycetidae</taxon>
        <taxon>Chaetothyriales</taxon>
        <taxon>Trichomeriaceae</taxon>
        <taxon>Lithohypha</taxon>
    </lineage>
</organism>